<keyword evidence="7" id="KW-0998">Cell outer membrane</keyword>
<evidence type="ECO:0000313" key="9">
    <source>
        <dbReference type="EMBL" id="MCP9612603.1"/>
    </source>
</evidence>
<keyword evidence="10" id="KW-1185">Reference proteome</keyword>
<dbReference type="SUPFAM" id="SSF56954">
    <property type="entry name" value="Outer membrane efflux proteins (OEP)"/>
    <property type="match status" value="1"/>
</dbReference>
<feature type="coiled-coil region" evidence="8">
    <location>
        <begin position="378"/>
        <end position="437"/>
    </location>
</feature>
<dbReference type="Gene3D" id="1.20.1600.10">
    <property type="entry name" value="Outer membrane efflux proteins (OEP)"/>
    <property type="match status" value="1"/>
</dbReference>
<protein>
    <submittedName>
        <fullName evidence="9">TolC family protein</fullName>
    </submittedName>
</protein>
<evidence type="ECO:0000256" key="3">
    <source>
        <dbReference type="ARBA" id="ARBA00022448"/>
    </source>
</evidence>
<comment type="caution">
    <text evidence="9">The sequence shown here is derived from an EMBL/GenBank/DDBJ whole genome shotgun (WGS) entry which is preliminary data.</text>
</comment>
<keyword evidence="8" id="KW-0175">Coiled coil</keyword>
<keyword evidence="3" id="KW-0813">Transport</keyword>
<dbReference type="InterPro" id="IPR003423">
    <property type="entry name" value="OMP_efflux"/>
</dbReference>
<dbReference type="RefSeq" id="WP_255027929.1">
    <property type="nucleotide sequence ID" value="NZ_JANDHW010000011.1"/>
</dbReference>
<reference evidence="9 10" key="1">
    <citation type="submission" date="2022-07" db="EMBL/GenBank/DDBJ databases">
        <title>Fecal culturing of patients with breast cancer.</title>
        <authorList>
            <person name="Teng N.M.Y."/>
            <person name="Kiu R."/>
            <person name="Evans R."/>
            <person name="Baker D.J."/>
            <person name="Zenner C."/>
            <person name="Robinson S.D."/>
            <person name="Hall L.J."/>
        </authorList>
    </citation>
    <scope>NUCLEOTIDE SEQUENCE [LARGE SCALE GENOMIC DNA]</scope>
    <source>
        <strain evidence="9 10">LH1063</strain>
    </source>
</reference>
<gene>
    <name evidence="9" type="ORF">NMU02_10910</name>
</gene>
<comment type="subcellular location">
    <subcellularLocation>
        <location evidence="1">Cell outer membrane</location>
    </subcellularLocation>
</comment>
<dbReference type="Pfam" id="PF02321">
    <property type="entry name" value="OEP"/>
    <property type="match status" value="1"/>
</dbReference>
<evidence type="ECO:0000313" key="10">
    <source>
        <dbReference type="Proteomes" id="UP001205603"/>
    </source>
</evidence>
<keyword evidence="4" id="KW-1134">Transmembrane beta strand</keyword>
<sequence length="484" mass="53547">MKKTITLCLLVACFGQVMGQKVLSLDSCRNMAIRNNKQIRIADEKIKAAGYDKKSAFANYLPGIDVMGTYLYSSKEISLLNDKQKAELSNLGTNLQGQAQNVLGPIIAANPQLAQILSPLLGIDIAGPLNGIGTSIVDAFRTDNTNLFAGAVTLTQPIYMGGKIRAYNQITKYAEELALSQKNTALKDIIFRVDEAYWQVVSLVYKEKLAVSYVNLLDTLNKNVEAMIEEGVATKSDGLTVAVKLNEAQITLTKVEDGLSLSKMVLAQLCGLPIDLQYSLADENMVPVAETKVPVFNMDEVYANRSEIKSLTLATEIYRKKQNVVRSEMLPNVALTGSYLISNPNLLNGFSKKFDGLFNVGVMVKIPIFHWGKNYYKLQSAKAERNIAMLELSDAKEMIELQVNQAAFKVTEANKKLDMTRRNMEKAEENLRNAQLGFEEGVLTADNLLEAQTAWLQAQSEKIDAEIDVRLCNVYLEKATGMLK</sequence>
<name>A0ABT1MJ16_9BACT</name>
<evidence type="ECO:0000256" key="5">
    <source>
        <dbReference type="ARBA" id="ARBA00022692"/>
    </source>
</evidence>
<proteinExistence type="inferred from homology"/>
<evidence type="ECO:0000256" key="6">
    <source>
        <dbReference type="ARBA" id="ARBA00023136"/>
    </source>
</evidence>
<keyword evidence="6" id="KW-0472">Membrane</keyword>
<evidence type="ECO:0000256" key="7">
    <source>
        <dbReference type="ARBA" id="ARBA00023237"/>
    </source>
</evidence>
<evidence type="ECO:0000256" key="4">
    <source>
        <dbReference type="ARBA" id="ARBA00022452"/>
    </source>
</evidence>
<dbReference type="PANTHER" id="PTHR30026">
    <property type="entry name" value="OUTER MEMBRANE PROTEIN TOLC"/>
    <property type="match status" value="1"/>
</dbReference>
<dbReference type="EMBL" id="JANDHW010000011">
    <property type="protein sequence ID" value="MCP9612603.1"/>
    <property type="molecule type" value="Genomic_DNA"/>
</dbReference>
<accession>A0ABT1MJ16</accession>
<comment type="similarity">
    <text evidence="2">Belongs to the outer membrane factor (OMF) (TC 1.B.17) family.</text>
</comment>
<organism evidence="9 10">
    <name type="scientific">Coprobacter tertius</name>
    <dbReference type="NCBI Taxonomy" id="2944915"/>
    <lineage>
        <taxon>Bacteria</taxon>
        <taxon>Pseudomonadati</taxon>
        <taxon>Bacteroidota</taxon>
        <taxon>Bacteroidia</taxon>
        <taxon>Bacteroidales</taxon>
        <taxon>Barnesiellaceae</taxon>
        <taxon>Coprobacter</taxon>
    </lineage>
</organism>
<evidence type="ECO:0000256" key="8">
    <source>
        <dbReference type="SAM" id="Coils"/>
    </source>
</evidence>
<keyword evidence="5" id="KW-0812">Transmembrane</keyword>
<evidence type="ECO:0000256" key="1">
    <source>
        <dbReference type="ARBA" id="ARBA00004442"/>
    </source>
</evidence>
<dbReference type="Proteomes" id="UP001205603">
    <property type="component" value="Unassembled WGS sequence"/>
</dbReference>
<evidence type="ECO:0000256" key="2">
    <source>
        <dbReference type="ARBA" id="ARBA00007613"/>
    </source>
</evidence>
<dbReference type="PANTHER" id="PTHR30026:SF20">
    <property type="entry name" value="OUTER MEMBRANE PROTEIN TOLC"/>
    <property type="match status" value="1"/>
</dbReference>
<dbReference type="InterPro" id="IPR051906">
    <property type="entry name" value="TolC-like"/>
</dbReference>